<evidence type="ECO:0000313" key="3">
    <source>
        <dbReference type="Proteomes" id="UP001345013"/>
    </source>
</evidence>
<dbReference type="EMBL" id="JAVRRG010000173">
    <property type="protein sequence ID" value="KAK5079766.1"/>
    <property type="molecule type" value="Genomic_DNA"/>
</dbReference>
<feature type="domain" description="FAD-binding 8" evidence="1">
    <location>
        <begin position="9"/>
        <end position="68"/>
    </location>
</feature>
<proteinExistence type="predicted"/>
<dbReference type="InterPro" id="IPR036866">
    <property type="entry name" value="RibonucZ/Hydroxyglut_hydro"/>
</dbReference>
<accession>A0ABR0JZE2</accession>
<name>A0ABR0JZE2_9EURO</name>
<dbReference type="InterPro" id="IPR013112">
    <property type="entry name" value="FAD-bd_8"/>
</dbReference>
<organism evidence="2 3">
    <name type="scientific">Lithohypha guttulata</name>
    <dbReference type="NCBI Taxonomy" id="1690604"/>
    <lineage>
        <taxon>Eukaryota</taxon>
        <taxon>Fungi</taxon>
        <taxon>Dikarya</taxon>
        <taxon>Ascomycota</taxon>
        <taxon>Pezizomycotina</taxon>
        <taxon>Eurotiomycetes</taxon>
        <taxon>Chaetothyriomycetidae</taxon>
        <taxon>Chaetothyriales</taxon>
        <taxon>Trichomeriaceae</taxon>
        <taxon>Lithohypha</taxon>
    </lineage>
</organism>
<dbReference type="Gene3D" id="3.60.15.10">
    <property type="entry name" value="Ribonuclease Z/Hydroxyacylglutathione hydrolase-like"/>
    <property type="match status" value="1"/>
</dbReference>
<gene>
    <name evidence="2" type="primary">pso2_2</name>
    <name evidence="2" type="ORF">LTR24_008960</name>
</gene>
<evidence type="ECO:0000313" key="2">
    <source>
        <dbReference type="EMBL" id="KAK5079766.1"/>
    </source>
</evidence>
<dbReference type="Pfam" id="PF08022">
    <property type="entry name" value="FAD_binding_8"/>
    <property type="match status" value="1"/>
</dbReference>
<sequence length="177" mass="19741">MPGLSLRSFFQNHPFMVASADKHEEGIELKLVVQPRRGWTLHLFQRALELDRRSRSYAVFFSGPHGLPVAVLDYGIVIAVVSWTDVRQQVIPANYCSGSSLHLFKKVVGKNGDGTSKLNRILHCGDFRACPAHIHHPLLGPEVMDAVTGQTKNRTIDTCSLDTTYLTPNYSFPSQHS</sequence>
<dbReference type="Proteomes" id="UP001345013">
    <property type="component" value="Unassembled WGS sequence"/>
</dbReference>
<protein>
    <submittedName>
        <fullName evidence="2">DNA cross-link repair protein PSO2/SNM1</fullName>
    </submittedName>
</protein>
<dbReference type="PANTHER" id="PTHR23240">
    <property type="entry name" value="DNA CROSS-LINK REPAIR PROTEIN PSO2/SNM1-RELATED"/>
    <property type="match status" value="1"/>
</dbReference>
<comment type="caution">
    <text evidence="2">The sequence shown here is derived from an EMBL/GenBank/DDBJ whole genome shotgun (WGS) entry which is preliminary data.</text>
</comment>
<evidence type="ECO:0000259" key="1">
    <source>
        <dbReference type="Pfam" id="PF08022"/>
    </source>
</evidence>
<dbReference type="PANTHER" id="PTHR23240:SF6">
    <property type="entry name" value="DNA CROSS-LINK REPAIR 1A PROTEIN"/>
    <property type="match status" value="1"/>
</dbReference>
<keyword evidence="3" id="KW-1185">Reference proteome</keyword>
<reference evidence="2 3" key="1">
    <citation type="submission" date="2023-08" db="EMBL/GenBank/DDBJ databases">
        <title>Black Yeasts Isolated from many extreme environments.</title>
        <authorList>
            <person name="Coleine C."/>
            <person name="Stajich J.E."/>
            <person name="Selbmann L."/>
        </authorList>
    </citation>
    <scope>NUCLEOTIDE SEQUENCE [LARGE SCALE GENOMIC DNA]</scope>
    <source>
        <strain evidence="2 3">CCFEE 5885</strain>
    </source>
</reference>